<comment type="caution">
    <text evidence="10">Lacks conserved residue(s) required for the propagation of feature annotation.</text>
</comment>
<evidence type="ECO:0000256" key="4">
    <source>
        <dbReference type="ARBA" id="ARBA00022679"/>
    </source>
</evidence>
<keyword evidence="5 10" id="KW-0133">Cell shape</keyword>
<sequence length="371" mass="41330">MKIIITGSHFTPAQAVIKELLSRDNFEVVYIGRNRTMEGDPTPSVESGVIPKLGIKFINLNTGRWQRHFTRFSILSILKIPWGFLEAFLILLREKPDLVVSFGGYIGVPVVIAAWLLSIPIIVHEQTLVSGIANTVSSWFATKIAVSFDNPYDFPRNKILVTGNPLRAEILTSTTKPSIRIANFFEQAKRHNTPVLFVTGGNQGSHAINSSIFEKLASLTKDFFVIHQTGDSKYHDFSIAENLAKDNDRYLVSRFFEAMDMGYILKHASLGISRAGINTLLEIAWVGLPTLIIPLPSANKDEQKVNARFFESKGAGEVLEEKDLSGKSLNEKIIEMKNNLPMLAEKASSAKSVVLENAEKRLIQEIYILVS</sequence>
<organism evidence="14 15">
    <name type="scientific">Candidatus Daviesbacteria bacterium RIFCSPHIGHO2_02_FULL_43_12</name>
    <dbReference type="NCBI Taxonomy" id="1797776"/>
    <lineage>
        <taxon>Bacteria</taxon>
        <taxon>Candidatus Daviesiibacteriota</taxon>
    </lineage>
</organism>
<dbReference type="GO" id="GO:0005975">
    <property type="term" value="P:carbohydrate metabolic process"/>
    <property type="evidence" value="ECO:0007669"/>
    <property type="project" value="InterPro"/>
</dbReference>
<comment type="subcellular location">
    <subcellularLocation>
        <location evidence="10">Cell membrane</location>
        <topology evidence="10">Peripheral membrane protein</topology>
        <orientation evidence="10">Cytoplasmic side</orientation>
    </subcellularLocation>
</comment>
<evidence type="ECO:0000256" key="8">
    <source>
        <dbReference type="ARBA" id="ARBA00023306"/>
    </source>
</evidence>
<keyword evidence="6 10" id="KW-0573">Peptidoglycan synthesis</keyword>
<dbReference type="GO" id="GO:0050511">
    <property type="term" value="F:undecaprenyldiphospho-muramoylpentapeptide beta-N-acetylglucosaminyltransferase activity"/>
    <property type="evidence" value="ECO:0007669"/>
    <property type="project" value="UniProtKB-UniRule"/>
</dbReference>
<comment type="similarity">
    <text evidence="10">Belongs to the glycosyltransferase 28 family. MurG subfamily.</text>
</comment>
<evidence type="ECO:0000256" key="11">
    <source>
        <dbReference type="SAM" id="Phobius"/>
    </source>
</evidence>
<evidence type="ECO:0000256" key="7">
    <source>
        <dbReference type="ARBA" id="ARBA00023136"/>
    </source>
</evidence>
<feature type="transmembrane region" description="Helical" evidence="11">
    <location>
        <begin position="98"/>
        <end position="123"/>
    </location>
</feature>
<name>A0A1F5KK18_9BACT</name>
<evidence type="ECO:0000256" key="2">
    <source>
        <dbReference type="ARBA" id="ARBA00022618"/>
    </source>
</evidence>
<feature type="binding site" evidence="10">
    <location>
        <position position="167"/>
    </location>
    <ligand>
        <name>UDP-N-acetyl-alpha-D-glucosamine</name>
        <dbReference type="ChEBI" id="CHEBI:57705"/>
    </ligand>
</feature>
<proteinExistence type="inferred from homology"/>
<dbReference type="InterPro" id="IPR006009">
    <property type="entry name" value="GlcNAc_MurG"/>
</dbReference>
<dbReference type="EC" id="2.4.1.227" evidence="10"/>
<dbReference type="SUPFAM" id="SSF53756">
    <property type="entry name" value="UDP-Glycosyltransferase/glycogen phosphorylase"/>
    <property type="match status" value="1"/>
</dbReference>
<dbReference type="InterPro" id="IPR007235">
    <property type="entry name" value="Glyco_trans_28_C"/>
</dbReference>
<evidence type="ECO:0000259" key="12">
    <source>
        <dbReference type="Pfam" id="PF03033"/>
    </source>
</evidence>
<keyword evidence="11" id="KW-1133">Transmembrane helix</keyword>
<comment type="pathway">
    <text evidence="10">Cell wall biogenesis; peptidoglycan biosynthesis.</text>
</comment>
<dbReference type="Pfam" id="PF03033">
    <property type="entry name" value="Glyco_transf_28"/>
    <property type="match status" value="1"/>
</dbReference>
<reference evidence="14 15" key="1">
    <citation type="journal article" date="2016" name="Nat. Commun.">
        <title>Thousands of microbial genomes shed light on interconnected biogeochemical processes in an aquifer system.</title>
        <authorList>
            <person name="Anantharaman K."/>
            <person name="Brown C.T."/>
            <person name="Hug L.A."/>
            <person name="Sharon I."/>
            <person name="Castelle C.J."/>
            <person name="Probst A.J."/>
            <person name="Thomas B.C."/>
            <person name="Singh A."/>
            <person name="Wilkins M.J."/>
            <person name="Karaoz U."/>
            <person name="Brodie E.L."/>
            <person name="Williams K.H."/>
            <person name="Hubbard S.S."/>
            <person name="Banfield J.F."/>
        </authorList>
    </citation>
    <scope>NUCLEOTIDE SEQUENCE [LARGE SCALE GENOMIC DNA]</scope>
</reference>
<comment type="caution">
    <text evidence="14">The sequence shown here is derived from an EMBL/GenBank/DDBJ whole genome shotgun (WGS) entry which is preliminary data.</text>
</comment>
<evidence type="ECO:0000256" key="6">
    <source>
        <dbReference type="ARBA" id="ARBA00022984"/>
    </source>
</evidence>
<dbReference type="GO" id="GO:0008360">
    <property type="term" value="P:regulation of cell shape"/>
    <property type="evidence" value="ECO:0007669"/>
    <property type="project" value="UniProtKB-KW"/>
</dbReference>
<dbReference type="Proteomes" id="UP000177328">
    <property type="component" value="Unassembled WGS sequence"/>
</dbReference>
<feature type="domain" description="Glycosyltransferase family 28 N-terminal" evidence="12">
    <location>
        <begin position="6"/>
        <end position="145"/>
    </location>
</feature>
<dbReference type="UniPathway" id="UPA00219"/>
<keyword evidence="11" id="KW-0812">Transmembrane</keyword>
<accession>A0A1F5KK18</accession>
<dbReference type="GO" id="GO:0051991">
    <property type="term" value="F:UDP-N-acetyl-D-glucosamine:N-acetylmuramoyl-L-alanyl-D-glutamyl-meso-2,6-diaminopimelyl-D-alanyl-D-alanine-diphosphoundecaprenol 4-beta-N-acetylglucosaminlytransferase activity"/>
    <property type="evidence" value="ECO:0007669"/>
    <property type="project" value="RHEA"/>
</dbReference>
<comment type="function">
    <text evidence="10">Cell wall formation. Catalyzes the transfer of a GlcNAc subunit on undecaprenyl-pyrophosphoryl-MurNAc-pentapeptide (lipid intermediate I) to form undecaprenyl-pyrophosphoryl-MurNAc-(pentapeptide)GlcNAc (lipid intermediate II).</text>
</comment>
<dbReference type="EMBL" id="MFDD01000002">
    <property type="protein sequence ID" value="OGE41273.1"/>
    <property type="molecule type" value="Genomic_DNA"/>
</dbReference>
<keyword evidence="2 10" id="KW-0132">Cell division</keyword>
<feature type="binding site" evidence="10">
    <location>
        <position position="303"/>
    </location>
    <ligand>
        <name>UDP-N-acetyl-alpha-D-glucosamine</name>
        <dbReference type="ChEBI" id="CHEBI:57705"/>
    </ligand>
</feature>
<keyword evidence="3 10" id="KW-0328">Glycosyltransferase</keyword>
<keyword evidence="8 10" id="KW-0131">Cell cycle</keyword>
<evidence type="ECO:0000259" key="13">
    <source>
        <dbReference type="Pfam" id="PF04101"/>
    </source>
</evidence>
<dbReference type="InterPro" id="IPR004276">
    <property type="entry name" value="GlycoTrans_28_N"/>
</dbReference>
<keyword evidence="7 10" id="KW-0472">Membrane</keyword>
<gene>
    <name evidence="10" type="primary">murG</name>
    <name evidence="14" type="ORF">A3D25_01990</name>
</gene>
<evidence type="ECO:0000256" key="3">
    <source>
        <dbReference type="ARBA" id="ARBA00022676"/>
    </source>
</evidence>
<dbReference type="PANTHER" id="PTHR21015:SF22">
    <property type="entry name" value="GLYCOSYLTRANSFERASE"/>
    <property type="match status" value="1"/>
</dbReference>
<keyword evidence="4 10" id="KW-0808">Transferase</keyword>
<comment type="catalytic activity">
    <reaction evidence="10">
        <text>di-trans,octa-cis-undecaprenyl diphospho-N-acetyl-alpha-D-muramoyl-L-alanyl-D-glutamyl-meso-2,6-diaminopimeloyl-D-alanyl-D-alanine + UDP-N-acetyl-alpha-D-glucosamine = di-trans,octa-cis-undecaprenyl diphospho-[N-acetyl-alpha-D-glucosaminyl-(1-&gt;4)]-N-acetyl-alpha-D-muramoyl-L-alanyl-D-glutamyl-meso-2,6-diaminopimeloyl-D-alanyl-D-alanine + UDP + H(+)</text>
        <dbReference type="Rhea" id="RHEA:31227"/>
        <dbReference type="ChEBI" id="CHEBI:15378"/>
        <dbReference type="ChEBI" id="CHEBI:57705"/>
        <dbReference type="ChEBI" id="CHEBI:58223"/>
        <dbReference type="ChEBI" id="CHEBI:61387"/>
        <dbReference type="ChEBI" id="CHEBI:61388"/>
        <dbReference type="EC" id="2.4.1.227"/>
    </reaction>
</comment>
<evidence type="ECO:0000313" key="15">
    <source>
        <dbReference type="Proteomes" id="UP000177328"/>
    </source>
</evidence>
<dbReference type="Gene3D" id="3.40.50.2000">
    <property type="entry name" value="Glycogen Phosphorylase B"/>
    <property type="match status" value="2"/>
</dbReference>
<evidence type="ECO:0000256" key="9">
    <source>
        <dbReference type="ARBA" id="ARBA00023316"/>
    </source>
</evidence>
<dbReference type="AlphaFoldDB" id="A0A1F5KK18"/>
<dbReference type="Pfam" id="PF04101">
    <property type="entry name" value="Glyco_tran_28_C"/>
    <property type="match status" value="1"/>
</dbReference>
<keyword evidence="9 10" id="KW-0961">Cell wall biogenesis/degradation</keyword>
<protein>
    <recommendedName>
        <fullName evidence="10">UDP-N-acetylglucosamine--N-acetylmuramyl-(pentapeptide) pyrophosphoryl-undecaprenol N-acetylglucosamine transferase</fullName>
        <ecNumber evidence="10">2.4.1.227</ecNumber>
    </recommendedName>
    <alternativeName>
        <fullName evidence="10">Undecaprenyl-PP-MurNAc-pentapeptide-UDPGlcNAc GlcNAc transferase</fullName>
    </alternativeName>
</protein>
<dbReference type="GO" id="GO:0009252">
    <property type="term" value="P:peptidoglycan biosynthetic process"/>
    <property type="evidence" value="ECO:0007669"/>
    <property type="project" value="UniProtKB-UniRule"/>
</dbReference>
<dbReference type="GO" id="GO:0005886">
    <property type="term" value="C:plasma membrane"/>
    <property type="evidence" value="ECO:0007669"/>
    <property type="project" value="UniProtKB-SubCell"/>
</dbReference>
<keyword evidence="1 10" id="KW-1003">Cell membrane</keyword>
<dbReference type="PANTHER" id="PTHR21015">
    <property type="entry name" value="UDP-N-ACETYLGLUCOSAMINE--N-ACETYLMURAMYL-(PENTAPEPTIDE) PYROPHOSPHORYL-UNDECAPRENOL N-ACETYLGLUCOSAMINE TRANSFERASE 1"/>
    <property type="match status" value="1"/>
</dbReference>
<evidence type="ECO:0000313" key="14">
    <source>
        <dbReference type="EMBL" id="OGE41273.1"/>
    </source>
</evidence>
<dbReference type="GO" id="GO:0071555">
    <property type="term" value="P:cell wall organization"/>
    <property type="evidence" value="ECO:0007669"/>
    <property type="project" value="UniProtKB-KW"/>
</dbReference>
<dbReference type="HAMAP" id="MF_00033">
    <property type="entry name" value="MurG"/>
    <property type="match status" value="1"/>
</dbReference>
<dbReference type="CDD" id="cd03785">
    <property type="entry name" value="GT28_MurG"/>
    <property type="match status" value="1"/>
</dbReference>
<feature type="transmembrane region" description="Helical" evidence="11">
    <location>
        <begin position="72"/>
        <end position="92"/>
    </location>
</feature>
<evidence type="ECO:0000256" key="10">
    <source>
        <dbReference type="HAMAP-Rule" id="MF_00033"/>
    </source>
</evidence>
<evidence type="ECO:0000256" key="5">
    <source>
        <dbReference type="ARBA" id="ARBA00022960"/>
    </source>
</evidence>
<feature type="domain" description="Glycosyl transferase family 28 C-terminal" evidence="13">
    <location>
        <begin position="195"/>
        <end position="360"/>
    </location>
</feature>
<dbReference type="GO" id="GO:0051301">
    <property type="term" value="P:cell division"/>
    <property type="evidence" value="ECO:0007669"/>
    <property type="project" value="UniProtKB-KW"/>
</dbReference>
<evidence type="ECO:0000256" key="1">
    <source>
        <dbReference type="ARBA" id="ARBA00022475"/>
    </source>
</evidence>